<protein>
    <recommendedName>
        <fullName evidence="3">Disease resistance protein Roq1-like winged-helix domain-containing protein</fullName>
    </recommendedName>
</protein>
<dbReference type="InterPro" id="IPR036390">
    <property type="entry name" value="WH_DNA-bd_sf"/>
</dbReference>
<feature type="domain" description="Disease resistance protein Roq1-like winged-helix" evidence="3">
    <location>
        <begin position="28"/>
        <end position="97"/>
    </location>
</feature>
<dbReference type="PANTHER" id="PTHR11017:SF333">
    <property type="entry name" value="ADP-RIBOSYL CYCLASE_CYCLIC ADP-RIBOSE HYDROLASE-RELATED"/>
    <property type="match status" value="1"/>
</dbReference>
<dbReference type="Pfam" id="PF07725">
    <property type="entry name" value="LRR_3"/>
    <property type="match status" value="1"/>
</dbReference>
<reference evidence="4" key="2">
    <citation type="submission" date="2015-03" db="UniProtKB">
        <authorList>
            <consortium name="EnsemblPlants"/>
        </authorList>
    </citation>
    <scope>IDENTIFICATION</scope>
</reference>
<accession>A0A0D3DAL5</accession>
<dbReference type="Pfam" id="PF23282">
    <property type="entry name" value="WHD_ROQ1"/>
    <property type="match status" value="1"/>
</dbReference>
<organism evidence="4 5">
    <name type="scientific">Brassica oleracea var. oleracea</name>
    <dbReference type="NCBI Taxonomy" id="109376"/>
    <lineage>
        <taxon>Eukaryota</taxon>
        <taxon>Viridiplantae</taxon>
        <taxon>Streptophyta</taxon>
        <taxon>Embryophyta</taxon>
        <taxon>Tracheophyta</taxon>
        <taxon>Spermatophyta</taxon>
        <taxon>Magnoliopsida</taxon>
        <taxon>eudicotyledons</taxon>
        <taxon>Gunneridae</taxon>
        <taxon>Pentapetalae</taxon>
        <taxon>rosids</taxon>
        <taxon>malvids</taxon>
        <taxon>Brassicales</taxon>
        <taxon>Brassicaceae</taxon>
        <taxon>Brassiceae</taxon>
        <taxon>Brassica</taxon>
    </lineage>
</organism>
<dbReference type="EnsemblPlants" id="Bo7g081230.1">
    <property type="protein sequence ID" value="Bo7g081230.1"/>
    <property type="gene ID" value="Bo7g081230"/>
</dbReference>
<dbReference type="SUPFAM" id="SSF52058">
    <property type="entry name" value="L domain-like"/>
    <property type="match status" value="1"/>
</dbReference>
<keyword evidence="1" id="KW-0433">Leucine-rich repeat</keyword>
<dbReference type="STRING" id="109376.A0A0D3DAL5"/>
<dbReference type="InterPro" id="IPR011713">
    <property type="entry name" value="Leu-rich_rpt_3"/>
</dbReference>
<evidence type="ECO:0000256" key="1">
    <source>
        <dbReference type="ARBA" id="ARBA00022614"/>
    </source>
</evidence>
<proteinExistence type="predicted"/>
<dbReference type="Gramene" id="Bo7g081230.1">
    <property type="protein sequence ID" value="Bo7g081230.1"/>
    <property type="gene ID" value="Bo7g081230"/>
</dbReference>
<name>A0A0D3DAL5_BRAOL</name>
<dbReference type="AlphaFoldDB" id="A0A0D3DAL5"/>
<dbReference type="GO" id="GO:0006952">
    <property type="term" value="P:defense response"/>
    <property type="evidence" value="ECO:0007669"/>
    <property type="project" value="InterPro"/>
</dbReference>
<dbReference type="Proteomes" id="UP000032141">
    <property type="component" value="Chromosome C7"/>
</dbReference>
<keyword evidence="5" id="KW-1185">Reference proteome</keyword>
<evidence type="ECO:0000256" key="2">
    <source>
        <dbReference type="ARBA" id="ARBA00022737"/>
    </source>
</evidence>
<evidence type="ECO:0000313" key="5">
    <source>
        <dbReference type="Proteomes" id="UP000032141"/>
    </source>
</evidence>
<dbReference type="HOGENOM" id="CLU_1181666_0_0_1"/>
<dbReference type="PANTHER" id="PTHR11017">
    <property type="entry name" value="LEUCINE-RICH REPEAT-CONTAINING PROTEIN"/>
    <property type="match status" value="1"/>
</dbReference>
<keyword evidence="2" id="KW-0677">Repeat</keyword>
<sequence>MELPRLWTSLNGEIESILKFSYDALCDEDKDLFIHISCFFNDEWIERVEEFLAENFSNVRYGLHVLADKSLIFIDRRWIRMHNLLARLGREIVRKKSIHGLRQRQFLVDGRETCQILSNYTPGSINVIGINCKYAEIEDGLYKNDKGFEKMSNLQFLRIGGTYPRVHLPQSLKYLPRTLRLLDWDGFPMTCLPPNFSPEFLVEIYMPSSNLEKLWEGSQAINYNNTRVGPPYGRDEY</sequence>
<dbReference type="InterPro" id="IPR044974">
    <property type="entry name" value="Disease_R_plants"/>
</dbReference>
<evidence type="ECO:0000259" key="3">
    <source>
        <dbReference type="Pfam" id="PF23282"/>
    </source>
</evidence>
<reference evidence="4 5" key="1">
    <citation type="journal article" date="2014" name="Genome Biol.">
        <title>Transcriptome and methylome profiling reveals relics of genome dominance in the mesopolyploid Brassica oleracea.</title>
        <authorList>
            <person name="Parkin I.A."/>
            <person name="Koh C."/>
            <person name="Tang H."/>
            <person name="Robinson S.J."/>
            <person name="Kagale S."/>
            <person name="Clarke W.E."/>
            <person name="Town C.D."/>
            <person name="Nixon J."/>
            <person name="Krishnakumar V."/>
            <person name="Bidwell S.L."/>
            <person name="Denoeud F."/>
            <person name="Belcram H."/>
            <person name="Links M.G."/>
            <person name="Just J."/>
            <person name="Clarke C."/>
            <person name="Bender T."/>
            <person name="Huebert T."/>
            <person name="Mason A.S."/>
            <person name="Pires J.C."/>
            <person name="Barker G."/>
            <person name="Moore J."/>
            <person name="Walley P.G."/>
            <person name="Manoli S."/>
            <person name="Batley J."/>
            <person name="Edwards D."/>
            <person name="Nelson M.N."/>
            <person name="Wang X."/>
            <person name="Paterson A.H."/>
            <person name="King G."/>
            <person name="Bancroft I."/>
            <person name="Chalhoub B."/>
            <person name="Sharpe A.G."/>
        </authorList>
    </citation>
    <scope>NUCLEOTIDE SEQUENCE</scope>
    <source>
        <strain evidence="4 5">cv. TO1000</strain>
    </source>
</reference>
<dbReference type="OMA" id="VIGINCK"/>
<evidence type="ECO:0000313" key="4">
    <source>
        <dbReference type="EnsemblPlants" id="Bo7g081230.1"/>
    </source>
</evidence>
<dbReference type="SUPFAM" id="SSF46785">
    <property type="entry name" value="Winged helix' DNA-binding domain"/>
    <property type="match status" value="1"/>
</dbReference>
<dbReference type="InterPro" id="IPR058192">
    <property type="entry name" value="WHD_ROQ1-like"/>
</dbReference>